<protein>
    <submittedName>
        <fullName evidence="3">DUF1624 domain-containing protein</fullName>
    </submittedName>
</protein>
<reference evidence="3" key="1">
    <citation type="submission" date="2022-10" db="EMBL/GenBank/DDBJ databases">
        <title>Hoeflea sp. G2-23, isolated from marine algae.</title>
        <authorList>
            <person name="Kristyanto S."/>
            <person name="Kim J.M."/>
            <person name="Jeon C.O."/>
        </authorList>
    </citation>
    <scope>NUCLEOTIDE SEQUENCE</scope>
    <source>
        <strain evidence="3">G2-23</strain>
    </source>
</reference>
<feature type="transmembrane region" description="Helical" evidence="1">
    <location>
        <begin position="94"/>
        <end position="112"/>
    </location>
</feature>
<feature type="transmembrane region" description="Helical" evidence="1">
    <location>
        <begin position="182"/>
        <end position="203"/>
    </location>
</feature>
<dbReference type="InterPro" id="IPR012429">
    <property type="entry name" value="HGSNAT_cat"/>
</dbReference>
<evidence type="ECO:0000313" key="3">
    <source>
        <dbReference type="EMBL" id="MCY0150661.1"/>
    </source>
</evidence>
<feature type="transmembrane region" description="Helical" evidence="1">
    <location>
        <begin position="141"/>
        <end position="162"/>
    </location>
</feature>
<evidence type="ECO:0000256" key="1">
    <source>
        <dbReference type="SAM" id="Phobius"/>
    </source>
</evidence>
<name>A0ABT3ZGC2_9HYPH</name>
<keyword evidence="1" id="KW-0472">Membrane</keyword>
<dbReference type="EMBL" id="JAOVZR010000003">
    <property type="protein sequence ID" value="MCY0150661.1"/>
    <property type="molecule type" value="Genomic_DNA"/>
</dbReference>
<evidence type="ECO:0000259" key="2">
    <source>
        <dbReference type="Pfam" id="PF07786"/>
    </source>
</evidence>
<feature type="transmembrane region" description="Helical" evidence="1">
    <location>
        <begin position="61"/>
        <end position="82"/>
    </location>
</feature>
<gene>
    <name evidence="3" type="ORF">OEG84_23905</name>
</gene>
<accession>A0ABT3ZGC2</accession>
<feature type="transmembrane region" description="Helical" evidence="1">
    <location>
        <begin position="233"/>
        <end position="251"/>
    </location>
</feature>
<keyword evidence="4" id="KW-1185">Reference proteome</keyword>
<sequence length="252" mass="27953">MDTTQPTSRRTVNRVAHMRLQSIDVLRGIAILGVVVFHFVWDLDYAGIYVGLAGHPAWLMFGRTLAGTFMFLVGVGLVLAHTQHMRWRSFVRRLLVIVVSAALITALTYAFFPGNFVYFGILHAIAAATLIGVPFLRFHPIIPTAVGLVVILLPWLVNAAAFDTRWLAWIGFAATPPPSNDYVPIFPWVGLTIVAIGATKAALSSGLYGRTIQLETHENRRFSPFAWMGRHSLVIYLIHQPVLLAVILPFAR</sequence>
<organism evidence="3 4">
    <name type="scientific">Hoeflea algicola</name>
    <dbReference type="NCBI Taxonomy" id="2983763"/>
    <lineage>
        <taxon>Bacteria</taxon>
        <taxon>Pseudomonadati</taxon>
        <taxon>Pseudomonadota</taxon>
        <taxon>Alphaproteobacteria</taxon>
        <taxon>Hyphomicrobiales</taxon>
        <taxon>Rhizobiaceae</taxon>
        <taxon>Hoeflea</taxon>
    </lineage>
</organism>
<proteinExistence type="predicted"/>
<keyword evidence="1" id="KW-1133">Transmembrane helix</keyword>
<evidence type="ECO:0000313" key="4">
    <source>
        <dbReference type="Proteomes" id="UP001073227"/>
    </source>
</evidence>
<feature type="domain" description="Heparan-alpha-glucosaminide N-acetyltransferase catalytic" evidence="2">
    <location>
        <begin position="19"/>
        <end position="241"/>
    </location>
</feature>
<feature type="transmembrane region" description="Helical" evidence="1">
    <location>
        <begin position="24"/>
        <end position="41"/>
    </location>
</feature>
<dbReference type="Pfam" id="PF07786">
    <property type="entry name" value="HGSNAT_cat"/>
    <property type="match status" value="1"/>
</dbReference>
<feature type="transmembrane region" description="Helical" evidence="1">
    <location>
        <begin position="118"/>
        <end position="136"/>
    </location>
</feature>
<keyword evidence="1" id="KW-0812">Transmembrane</keyword>
<comment type="caution">
    <text evidence="3">The sequence shown here is derived from an EMBL/GenBank/DDBJ whole genome shotgun (WGS) entry which is preliminary data.</text>
</comment>
<dbReference type="Proteomes" id="UP001073227">
    <property type="component" value="Unassembled WGS sequence"/>
</dbReference>